<dbReference type="GO" id="GO:0006351">
    <property type="term" value="P:DNA-templated transcription"/>
    <property type="evidence" value="ECO:0007669"/>
    <property type="project" value="InterPro"/>
</dbReference>
<dbReference type="InterPro" id="IPR007644">
    <property type="entry name" value="RNA_pol_bsu_protrusion"/>
</dbReference>
<dbReference type="Pfam" id="PF04563">
    <property type="entry name" value="RNA_pol_Rpb2_1"/>
    <property type="match status" value="1"/>
</dbReference>
<feature type="domain" description="RNA polymerase Rpb2" evidence="11">
    <location>
        <begin position="409"/>
        <end position="472"/>
    </location>
</feature>
<dbReference type="Gene3D" id="3.90.1110.10">
    <property type="entry name" value="RNA polymerase Rpb2, domain 2"/>
    <property type="match status" value="1"/>
</dbReference>
<dbReference type="GO" id="GO:0032549">
    <property type="term" value="F:ribonucleoside binding"/>
    <property type="evidence" value="ECO:0007669"/>
    <property type="project" value="InterPro"/>
</dbReference>
<organism evidence="12">
    <name type="scientific">uncultured marine group II/III euryarchaeote KM3_139_C07</name>
    <dbReference type="NCBI Taxonomy" id="1457870"/>
    <lineage>
        <taxon>Archaea</taxon>
        <taxon>Methanobacteriati</taxon>
        <taxon>Methanobacteriota</taxon>
        <taxon>environmental samples</taxon>
    </lineage>
</organism>
<gene>
    <name evidence="12" type="primary">rpoB</name>
</gene>
<evidence type="ECO:0000256" key="6">
    <source>
        <dbReference type="ARBA" id="ARBA00025838"/>
    </source>
</evidence>
<dbReference type="Pfam" id="PF04565">
    <property type="entry name" value="RNA_pol_Rpb2_3"/>
    <property type="match status" value="1"/>
</dbReference>
<dbReference type="AlphaFoldDB" id="A0A075GBU5"/>
<comment type="catalytic activity">
    <reaction evidence="7">
        <text>RNA(n) + a ribonucleoside 5'-triphosphate = RNA(n+1) + diphosphate</text>
        <dbReference type="Rhea" id="RHEA:21248"/>
        <dbReference type="Rhea" id="RHEA-COMP:14527"/>
        <dbReference type="Rhea" id="RHEA-COMP:17342"/>
        <dbReference type="ChEBI" id="CHEBI:33019"/>
        <dbReference type="ChEBI" id="CHEBI:61557"/>
        <dbReference type="ChEBI" id="CHEBI:140395"/>
        <dbReference type="EC" id="2.7.7.6"/>
    </reaction>
</comment>
<reference evidence="12" key="1">
    <citation type="journal article" date="2014" name="Genome Biol. Evol.">
        <title>Pangenome evidence for extensive interdomain horizontal transfer affecting lineage core and shell genes in uncultured planktonic thaumarchaeota and euryarchaeota.</title>
        <authorList>
            <person name="Deschamps P."/>
            <person name="Zivanovic Y."/>
            <person name="Moreira D."/>
            <person name="Rodriguez-Valera F."/>
            <person name="Lopez-Garcia P."/>
        </authorList>
    </citation>
    <scope>NUCLEOTIDE SEQUENCE</scope>
</reference>
<evidence type="ECO:0000259" key="10">
    <source>
        <dbReference type="Pfam" id="PF04563"/>
    </source>
</evidence>
<dbReference type="GO" id="GO:0003899">
    <property type="term" value="F:DNA-directed RNA polymerase activity"/>
    <property type="evidence" value="ECO:0007669"/>
    <property type="project" value="UniProtKB-EC"/>
</dbReference>
<evidence type="ECO:0000256" key="8">
    <source>
        <dbReference type="RuleBase" id="RU000434"/>
    </source>
</evidence>
<name>A0A075GBU5_9EURY</name>
<keyword evidence="3 12" id="KW-0808">Transferase</keyword>
<feature type="domain" description="RNA polymerase Rpb2" evidence="9">
    <location>
        <begin position="200"/>
        <end position="340"/>
    </location>
</feature>
<evidence type="ECO:0000256" key="3">
    <source>
        <dbReference type="ARBA" id="ARBA00022679"/>
    </source>
</evidence>
<evidence type="ECO:0000313" key="12">
    <source>
        <dbReference type="EMBL" id="AIF00805.1"/>
    </source>
</evidence>
<feature type="domain" description="RNA polymerase beta subunit protrusion" evidence="10">
    <location>
        <begin position="17"/>
        <end position="386"/>
    </location>
</feature>
<evidence type="ECO:0000256" key="2">
    <source>
        <dbReference type="ARBA" id="ARBA00022478"/>
    </source>
</evidence>
<dbReference type="InterPro" id="IPR015712">
    <property type="entry name" value="DNA-dir_RNA_pol_su2"/>
</dbReference>
<evidence type="ECO:0000256" key="7">
    <source>
        <dbReference type="ARBA" id="ARBA00048552"/>
    </source>
</evidence>
<dbReference type="Pfam" id="PF04561">
    <property type="entry name" value="RNA_pol_Rpb2_2"/>
    <property type="match status" value="1"/>
</dbReference>
<keyword evidence="2 12" id="KW-0240">DNA-directed RNA polymerase</keyword>
<dbReference type="Gene3D" id="3.90.1100.10">
    <property type="match status" value="1"/>
</dbReference>
<protein>
    <recommendedName>
        <fullName evidence="1">DNA-directed RNA polymerase</fullName>
        <ecNumber evidence="1">2.7.7.6</ecNumber>
    </recommendedName>
</protein>
<dbReference type="GO" id="GO:0000428">
    <property type="term" value="C:DNA-directed RNA polymerase complex"/>
    <property type="evidence" value="ECO:0007669"/>
    <property type="project" value="UniProtKB-KW"/>
</dbReference>
<dbReference type="GO" id="GO:0003677">
    <property type="term" value="F:DNA binding"/>
    <property type="evidence" value="ECO:0007669"/>
    <property type="project" value="InterPro"/>
</dbReference>
<dbReference type="InterPro" id="IPR007642">
    <property type="entry name" value="RNA_pol_Rpb2_2"/>
</dbReference>
<evidence type="ECO:0000259" key="11">
    <source>
        <dbReference type="Pfam" id="PF04565"/>
    </source>
</evidence>
<keyword evidence="5" id="KW-0804">Transcription</keyword>
<dbReference type="PANTHER" id="PTHR20856">
    <property type="entry name" value="DNA-DIRECTED RNA POLYMERASE I SUBUNIT 2"/>
    <property type="match status" value="1"/>
</dbReference>
<dbReference type="NCBIfam" id="NF007175">
    <property type="entry name" value="PRK09606.1"/>
    <property type="match status" value="1"/>
</dbReference>
<dbReference type="InterPro" id="IPR037034">
    <property type="entry name" value="RNA_pol_Rpb2_2_sf"/>
</dbReference>
<evidence type="ECO:0000256" key="4">
    <source>
        <dbReference type="ARBA" id="ARBA00022695"/>
    </source>
</evidence>
<comment type="subunit">
    <text evidence="6">Part of the RNA polymerase complex.</text>
</comment>
<sequence>MSNAKIIIKKYFEEQGFVESNIESFNNFVDEELQKIIEENKEIEPTIIPQNVDEYKIRLNKVWVGKPTITEADGSKREIAPIEARLRKLTYSAPMFIEVSTHINGIQRESFETQIGTIPVMLKSKYCNLNNLDRKQLIVKGEDPDDPGGYFIVNGTEKVLVNIEDLASNKLLVNKNKLGISPYEGKLFSEHGSFKIPHTIEKLKDNVFYLTFTRVKRVPIVVVIKALGLLKDEEIIKFMSKDQQFDEVFLNLYEFANIKTEDDALDYIAKKIPLPQPRDIRIERSKEILDRYLLPHLGIKKEDRIYKAYNLCKMLKKFIFVSTGKIDTDYKDHYMNKRLKMSGDLLADLFRVNLKVLIGDLLYNFQRIVKRGKFPSIKVIIRDKLLTSRIYSSMATGSWVGGRKGISQRMARINFVDTLSHLQRVVSPLSTTQENFEARELHATSAGRLGPVETPEGTNIGLRKNLALLASISQDYDEKELLKPLKELGLEEVK</sequence>
<dbReference type="InterPro" id="IPR007645">
    <property type="entry name" value="RNA_pol_Rpb2_3"/>
</dbReference>
<evidence type="ECO:0000259" key="9">
    <source>
        <dbReference type="Pfam" id="PF04561"/>
    </source>
</evidence>
<dbReference type="SUPFAM" id="SSF64484">
    <property type="entry name" value="beta and beta-prime subunits of DNA dependent RNA-polymerase"/>
    <property type="match status" value="1"/>
</dbReference>
<dbReference type="EC" id="2.7.7.6" evidence="1"/>
<keyword evidence="4 12" id="KW-0548">Nucleotidyltransferase</keyword>
<proteinExistence type="inferred from homology"/>
<accession>A0A075GBU5</accession>
<dbReference type="EMBL" id="KF900602">
    <property type="protein sequence ID" value="AIF00805.1"/>
    <property type="molecule type" value="Genomic_DNA"/>
</dbReference>
<evidence type="ECO:0000256" key="5">
    <source>
        <dbReference type="ARBA" id="ARBA00023163"/>
    </source>
</evidence>
<comment type="similarity">
    <text evidence="8">Belongs to the RNA polymerase beta chain family.</text>
</comment>
<evidence type="ECO:0000256" key="1">
    <source>
        <dbReference type="ARBA" id="ARBA00012418"/>
    </source>
</evidence>